<organism evidence="2 3">
    <name type="scientific">Micromonas commoda (strain RCC299 / NOUM17 / CCMP2709)</name>
    <name type="common">Picoplanktonic green alga</name>
    <dbReference type="NCBI Taxonomy" id="296587"/>
    <lineage>
        <taxon>Eukaryota</taxon>
        <taxon>Viridiplantae</taxon>
        <taxon>Chlorophyta</taxon>
        <taxon>Mamiellophyceae</taxon>
        <taxon>Mamiellales</taxon>
        <taxon>Mamiellaceae</taxon>
        <taxon>Micromonas</taxon>
    </lineage>
</organism>
<dbReference type="AlphaFoldDB" id="C1EJQ0"/>
<keyword evidence="2" id="KW-0808">Transferase</keyword>
<dbReference type="CDD" id="cd06532">
    <property type="entry name" value="Glyco_transf_25"/>
    <property type="match status" value="1"/>
</dbReference>
<dbReference type="RefSeq" id="XP_002506971.1">
    <property type="nucleotide sequence ID" value="XM_002506925.1"/>
</dbReference>
<dbReference type="InParanoid" id="C1EJQ0"/>
<dbReference type="EMBL" id="CP001335">
    <property type="protein sequence ID" value="ACO68229.1"/>
    <property type="molecule type" value="Genomic_DNA"/>
</dbReference>
<evidence type="ECO:0000313" key="3">
    <source>
        <dbReference type="Proteomes" id="UP000002009"/>
    </source>
</evidence>
<protein>
    <submittedName>
        <fullName evidence="2">Glycosyltransferase family 25 protein</fullName>
    </submittedName>
</protein>
<feature type="domain" description="Glycosyl transferase family 25" evidence="1">
    <location>
        <begin position="36"/>
        <end position="238"/>
    </location>
</feature>
<proteinExistence type="predicted"/>
<dbReference type="GO" id="GO:0016740">
    <property type="term" value="F:transferase activity"/>
    <property type="evidence" value="ECO:0007669"/>
    <property type="project" value="UniProtKB-KW"/>
</dbReference>
<dbReference type="OrthoDB" id="47375at2759"/>
<dbReference type="Pfam" id="PF01755">
    <property type="entry name" value="Glyco_transf_25"/>
    <property type="match status" value="1"/>
</dbReference>
<reference evidence="2 3" key="1">
    <citation type="journal article" date="2009" name="Science">
        <title>Green evolution and dynamic adaptations revealed by genomes of the marine picoeukaryotes Micromonas.</title>
        <authorList>
            <person name="Worden A.Z."/>
            <person name="Lee J.H."/>
            <person name="Mock T."/>
            <person name="Rouze P."/>
            <person name="Simmons M.P."/>
            <person name="Aerts A.L."/>
            <person name="Allen A.E."/>
            <person name="Cuvelier M.L."/>
            <person name="Derelle E."/>
            <person name="Everett M.V."/>
            <person name="Foulon E."/>
            <person name="Grimwood J."/>
            <person name="Gundlach H."/>
            <person name="Henrissat B."/>
            <person name="Napoli C."/>
            <person name="McDonald S.M."/>
            <person name="Parker M.S."/>
            <person name="Rombauts S."/>
            <person name="Salamov A."/>
            <person name="Von Dassow P."/>
            <person name="Badger J.H."/>
            <person name="Coutinho P.M."/>
            <person name="Demir E."/>
            <person name="Dubchak I."/>
            <person name="Gentemann C."/>
            <person name="Eikrem W."/>
            <person name="Gready J.E."/>
            <person name="John U."/>
            <person name="Lanier W."/>
            <person name="Lindquist E.A."/>
            <person name="Lucas S."/>
            <person name="Mayer K.F."/>
            <person name="Moreau H."/>
            <person name="Not F."/>
            <person name="Otillar R."/>
            <person name="Panaud O."/>
            <person name="Pangilinan J."/>
            <person name="Paulsen I."/>
            <person name="Piegu B."/>
            <person name="Poliakov A."/>
            <person name="Robbens S."/>
            <person name="Schmutz J."/>
            <person name="Toulza E."/>
            <person name="Wyss T."/>
            <person name="Zelensky A."/>
            <person name="Zhou K."/>
            <person name="Armbrust E.V."/>
            <person name="Bhattacharya D."/>
            <person name="Goodenough U.W."/>
            <person name="Van de Peer Y."/>
            <person name="Grigoriev I.V."/>
        </authorList>
    </citation>
    <scope>NUCLEOTIDE SEQUENCE [LARGE SCALE GENOMIC DNA]</scope>
    <source>
        <strain evidence="3">RCC299 / NOUM17</strain>
    </source>
</reference>
<dbReference type="STRING" id="296587.C1EJQ0"/>
<dbReference type="CAZy" id="GT25">
    <property type="family name" value="Glycosyltransferase Family 25"/>
</dbReference>
<accession>C1EJQ0</accession>
<dbReference type="GeneID" id="8249905"/>
<evidence type="ECO:0000313" key="2">
    <source>
        <dbReference type="EMBL" id="ACO68229.1"/>
    </source>
</evidence>
<dbReference type="OMA" id="FERRRAC"/>
<gene>
    <name evidence="2" type="ORF">MICPUN_65017</name>
</gene>
<evidence type="ECO:0000259" key="1">
    <source>
        <dbReference type="Pfam" id="PF01755"/>
    </source>
</evidence>
<dbReference type="KEGG" id="mis:MICPUN_65017"/>
<dbReference type="eggNOG" id="ENOG502R73R">
    <property type="taxonomic scope" value="Eukaryota"/>
</dbReference>
<dbReference type="Proteomes" id="UP000002009">
    <property type="component" value="Chromosome 17"/>
</dbReference>
<dbReference type="InterPro" id="IPR002654">
    <property type="entry name" value="Glyco_trans_25"/>
</dbReference>
<sequence length="272" mass="31523">MNYLLAMRQMSLVDWQCKLNESRSSSNFEFDLPRVHVHVISLARSFERRRACVEALQIQNISYEIFSAVDGLDDGAFHEREIARYAGKKKRAALHRTSMMRRDELESARSHYDTASLPEEVRNDLHERLRFGCSMSHVRLWMRLLSTNLPFFVILEDDARVVPNFQRRIVDALRQLPKDWDLFYAFACDIRPGEYLRGNIRQFRGGACTLGYAISRKGAEHLLFDAAIGSELPVDKMMNVPVSRGRMLAFYADPFLVERVDNAHEQSTLAYL</sequence>
<name>C1EJQ0_MICCC</name>
<keyword evidence="3" id="KW-1185">Reference proteome</keyword>